<keyword evidence="2" id="KW-0560">Oxidoreductase</keyword>
<dbReference type="InterPro" id="IPR050097">
    <property type="entry name" value="Ferredoxin-NADP_redctase_2"/>
</dbReference>
<keyword evidence="1" id="KW-0285">Flavoprotein</keyword>
<dbReference type="AlphaFoldDB" id="A0A226BXV3"/>
<dbReference type="PANTHER" id="PTHR48105">
    <property type="entry name" value="THIOREDOXIN REDUCTASE 1-RELATED-RELATED"/>
    <property type="match status" value="1"/>
</dbReference>
<dbReference type="Pfam" id="PF07992">
    <property type="entry name" value="Pyr_redox_2"/>
    <property type="match status" value="1"/>
</dbReference>
<dbReference type="GO" id="GO:0016491">
    <property type="term" value="F:oxidoreductase activity"/>
    <property type="evidence" value="ECO:0007669"/>
    <property type="project" value="UniProtKB-KW"/>
</dbReference>
<evidence type="ECO:0000313" key="5">
    <source>
        <dbReference type="Proteomes" id="UP000214588"/>
    </source>
</evidence>
<evidence type="ECO:0000256" key="1">
    <source>
        <dbReference type="ARBA" id="ARBA00022630"/>
    </source>
</evidence>
<dbReference type="SUPFAM" id="SSF51905">
    <property type="entry name" value="FAD/NAD(P)-binding domain"/>
    <property type="match status" value="1"/>
</dbReference>
<evidence type="ECO:0000256" key="2">
    <source>
        <dbReference type="ARBA" id="ARBA00023002"/>
    </source>
</evidence>
<evidence type="ECO:0000313" key="4">
    <source>
        <dbReference type="EMBL" id="OWZ83765.1"/>
    </source>
</evidence>
<evidence type="ECO:0000259" key="3">
    <source>
        <dbReference type="Pfam" id="PF07992"/>
    </source>
</evidence>
<dbReference type="Proteomes" id="UP000214588">
    <property type="component" value="Unassembled WGS sequence"/>
</dbReference>
<dbReference type="InterPro" id="IPR036188">
    <property type="entry name" value="FAD/NAD-bd_sf"/>
</dbReference>
<sequence length="207" mass="22851">MVKSGDIFNILPKNTVYNSKAIILANGTNQKRTLPGEEKFLGRGVSYCGTCDAGLFKNKTTVVIAEQKEEGENDVKLLSELCEKVYYIPLYKEEINVPNNVEVLYEKPNAIIGENKVQQLQLENTVINCDGIFILREAIPTSQLVQSIEYEGNAIKVSRDMSTNIPGIFAAGDITGWPYQISKAVCEGQIAALSAMNYIKNLYSDAS</sequence>
<organism evidence="4 5">
    <name type="scientific">Natranaerobius trueperi</name>
    <dbReference type="NCBI Taxonomy" id="759412"/>
    <lineage>
        <taxon>Bacteria</taxon>
        <taxon>Bacillati</taxon>
        <taxon>Bacillota</taxon>
        <taxon>Clostridia</taxon>
        <taxon>Natranaerobiales</taxon>
        <taxon>Natranaerobiaceae</taxon>
        <taxon>Natranaerobius</taxon>
    </lineage>
</organism>
<comment type="caution">
    <text evidence="4">The sequence shown here is derived from an EMBL/GenBank/DDBJ whole genome shotgun (WGS) entry which is preliminary data.</text>
</comment>
<protein>
    <recommendedName>
        <fullName evidence="3">FAD/NAD(P)-binding domain-containing protein</fullName>
    </recommendedName>
</protein>
<dbReference type="PRINTS" id="PR00368">
    <property type="entry name" value="FADPNR"/>
</dbReference>
<keyword evidence="5" id="KW-1185">Reference proteome</keyword>
<gene>
    <name evidence="4" type="ORF">CDO51_06635</name>
</gene>
<reference evidence="4 5" key="1">
    <citation type="submission" date="2017-06" db="EMBL/GenBank/DDBJ databases">
        <title>Draft Genome Sequence of Natranaerobius trueperi halophilic, alkalithermophilic bacteria from soda lakes.</title>
        <authorList>
            <person name="Zhao B."/>
        </authorList>
    </citation>
    <scope>NUCLEOTIDE SEQUENCE [LARGE SCALE GENOMIC DNA]</scope>
    <source>
        <strain evidence="4 5">DSM 18760</strain>
    </source>
</reference>
<dbReference type="PRINTS" id="PR00469">
    <property type="entry name" value="PNDRDTASEII"/>
</dbReference>
<dbReference type="EMBL" id="NIQC01000012">
    <property type="protein sequence ID" value="OWZ83765.1"/>
    <property type="molecule type" value="Genomic_DNA"/>
</dbReference>
<name>A0A226BXV3_9FIRM</name>
<accession>A0A226BXV3</accession>
<dbReference type="Gene3D" id="3.50.50.60">
    <property type="entry name" value="FAD/NAD(P)-binding domain"/>
    <property type="match status" value="2"/>
</dbReference>
<feature type="domain" description="FAD/NAD(P)-binding" evidence="3">
    <location>
        <begin position="100"/>
        <end position="188"/>
    </location>
</feature>
<proteinExistence type="predicted"/>
<dbReference type="InterPro" id="IPR023753">
    <property type="entry name" value="FAD/NAD-binding_dom"/>
</dbReference>